<name>A0A8E2LPT4_9MYCO</name>
<comment type="caution">
    <text evidence="2">The sequence shown here is derived from an EMBL/GenBank/DDBJ whole genome shotgun (WGS) entry which is preliminary data.</text>
</comment>
<evidence type="ECO:0000256" key="1">
    <source>
        <dbReference type="SAM" id="Phobius"/>
    </source>
</evidence>
<dbReference type="AlphaFoldDB" id="A0A8E2LPT4"/>
<keyword evidence="1" id="KW-0472">Membrane</keyword>
<dbReference type="EMBL" id="MWQA01000001">
    <property type="protein sequence ID" value="ORC08884.1"/>
    <property type="molecule type" value="Genomic_DNA"/>
</dbReference>
<keyword evidence="1" id="KW-1133">Transmembrane helix</keyword>
<proteinExistence type="predicted"/>
<sequence>MVEHDTLRVVMEPTRNAWVPIGSWFRRRGAWISMVPTTQCAACAPTTPSSPKRYVIDAFGLDHPRGAHHWSLIGADYCLICFLCLVLIVGCETITPARVQFRMETINGVEPV</sequence>
<dbReference type="Proteomes" id="UP000192335">
    <property type="component" value="Unassembled WGS sequence"/>
</dbReference>
<keyword evidence="1" id="KW-0812">Transmembrane</keyword>
<evidence type="ECO:0000313" key="2">
    <source>
        <dbReference type="EMBL" id="ORC08884.1"/>
    </source>
</evidence>
<reference evidence="2 3" key="1">
    <citation type="submission" date="2017-02" db="EMBL/GenBank/DDBJ databases">
        <title>Mycobacterium kansasii genomes.</title>
        <authorList>
            <person name="Borowka P."/>
            <person name="Strapagiel D."/>
            <person name="Marciniak B."/>
            <person name="Lach J."/>
            <person name="Bakula Z."/>
            <person name="Van Ingen J."/>
            <person name="Safianowska A."/>
            <person name="Brzostek A."/>
            <person name="Dziadek J."/>
            <person name="Jagielski T."/>
        </authorList>
    </citation>
    <scope>NUCLEOTIDE SEQUENCE [LARGE SCALE GENOMIC DNA]</scope>
    <source>
        <strain evidence="2 3">12MK</strain>
    </source>
</reference>
<organism evidence="2 3">
    <name type="scientific">Mycobacterium persicum</name>
    <dbReference type="NCBI Taxonomy" id="1487726"/>
    <lineage>
        <taxon>Bacteria</taxon>
        <taxon>Bacillati</taxon>
        <taxon>Actinomycetota</taxon>
        <taxon>Actinomycetes</taxon>
        <taxon>Mycobacteriales</taxon>
        <taxon>Mycobacteriaceae</taxon>
        <taxon>Mycobacterium</taxon>
    </lineage>
</organism>
<evidence type="ECO:0000313" key="3">
    <source>
        <dbReference type="Proteomes" id="UP000192335"/>
    </source>
</evidence>
<accession>A0A8E2LPT4</accession>
<gene>
    <name evidence="2" type="ORF">B4U45_22095</name>
</gene>
<feature type="transmembrane region" description="Helical" evidence="1">
    <location>
        <begin position="70"/>
        <end position="94"/>
    </location>
</feature>
<protein>
    <submittedName>
        <fullName evidence="2">Uncharacterized protein</fullName>
    </submittedName>
</protein>